<dbReference type="GO" id="GO:0004175">
    <property type="term" value="F:endopeptidase activity"/>
    <property type="evidence" value="ECO:0007669"/>
    <property type="project" value="UniProtKB-ARBA"/>
</dbReference>
<keyword evidence="2" id="KW-0472">Membrane</keyword>
<dbReference type="PANTHER" id="PTHR36435">
    <property type="entry name" value="SLR1288 PROTEIN"/>
    <property type="match status" value="1"/>
</dbReference>
<gene>
    <name evidence="4" type="ORF">Mal52_22300</name>
</gene>
<feature type="domain" description="CAAX prenyl protease 2/Lysostaphin resistance protein A-like" evidence="3">
    <location>
        <begin position="200"/>
        <end position="286"/>
    </location>
</feature>
<dbReference type="KEGG" id="sdyn:Mal52_22300"/>
<dbReference type="EMBL" id="CP036276">
    <property type="protein sequence ID" value="QDU43754.1"/>
    <property type="molecule type" value="Genomic_DNA"/>
</dbReference>
<dbReference type="InterPro" id="IPR003675">
    <property type="entry name" value="Rce1/LyrA-like_dom"/>
</dbReference>
<evidence type="ECO:0000256" key="1">
    <source>
        <dbReference type="SAM" id="MobiDB-lite"/>
    </source>
</evidence>
<dbReference type="AlphaFoldDB" id="A0A517ZMP7"/>
<evidence type="ECO:0000313" key="4">
    <source>
        <dbReference type="EMBL" id="QDU43754.1"/>
    </source>
</evidence>
<feature type="transmembrane region" description="Helical" evidence="2">
    <location>
        <begin position="112"/>
        <end position="133"/>
    </location>
</feature>
<feature type="transmembrane region" description="Helical" evidence="2">
    <location>
        <begin position="274"/>
        <end position="292"/>
    </location>
</feature>
<protein>
    <submittedName>
        <fullName evidence="4">CAAX amino terminal protease self-immunity</fullName>
    </submittedName>
</protein>
<evidence type="ECO:0000256" key="2">
    <source>
        <dbReference type="SAM" id="Phobius"/>
    </source>
</evidence>
<name>A0A517ZMP7_9PLAN</name>
<reference evidence="4 5" key="1">
    <citation type="submission" date="2019-02" db="EMBL/GenBank/DDBJ databases">
        <title>Deep-cultivation of Planctomycetes and their phenomic and genomic characterization uncovers novel biology.</title>
        <authorList>
            <person name="Wiegand S."/>
            <person name="Jogler M."/>
            <person name="Boedeker C."/>
            <person name="Pinto D."/>
            <person name="Vollmers J."/>
            <person name="Rivas-Marin E."/>
            <person name="Kohn T."/>
            <person name="Peeters S.H."/>
            <person name="Heuer A."/>
            <person name="Rast P."/>
            <person name="Oberbeckmann S."/>
            <person name="Bunk B."/>
            <person name="Jeske O."/>
            <person name="Meyerdierks A."/>
            <person name="Storesund J.E."/>
            <person name="Kallscheuer N."/>
            <person name="Luecker S."/>
            <person name="Lage O.M."/>
            <person name="Pohl T."/>
            <person name="Merkel B.J."/>
            <person name="Hornburger P."/>
            <person name="Mueller R.-W."/>
            <person name="Bruemmer F."/>
            <person name="Labrenz M."/>
            <person name="Spormann A.M."/>
            <person name="Op den Camp H."/>
            <person name="Overmann J."/>
            <person name="Amann R."/>
            <person name="Jetten M.S.M."/>
            <person name="Mascher T."/>
            <person name="Medema M.H."/>
            <person name="Devos D.P."/>
            <person name="Kaster A.-K."/>
            <person name="Ovreas L."/>
            <person name="Rohde M."/>
            <person name="Galperin M.Y."/>
            <person name="Jogler C."/>
        </authorList>
    </citation>
    <scope>NUCLEOTIDE SEQUENCE [LARGE SCALE GENOMIC DNA]</scope>
    <source>
        <strain evidence="4 5">Mal52</strain>
    </source>
</reference>
<dbReference type="PANTHER" id="PTHR36435:SF1">
    <property type="entry name" value="CAAX AMINO TERMINAL PROTEASE FAMILY PROTEIN"/>
    <property type="match status" value="1"/>
</dbReference>
<dbReference type="GO" id="GO:0080120">
    <property type="term" value="P:CAAX-box protein maturation"/>
    <property type="evidence" value="ECO:0007669"/>
    <property type="project" value="UniProtKB-ARBA"/>
</dbReference>
<proteinExistence type="predicted"/>
<keyword evidence="5" id="KW-1185">Reference proteome</keyword>
<accession>A0A517ZMP7</accession>
<dbReference type="Proteomes" id="UP000319383">
    <property type="component" value="Chromosome"/>
</dbReference>
<dbReference type="InterPro" id="IPR052710">
    <property type="entry name" value="CAAX_protease"/>
</dbReference>
<evidence type="ECO:0000259" key="3">
    <source>
        <dbReference type="Pfam" id="PF02517"/>
    </source>
</evidence>
<evidence type="ECO:0000313" key="5">
    <source>
        <dbReference type="Proteomes" id="UP000319383"/>
    </source>
</evidence>
<feature type="transmembrane region" description="Helical" evidence="2">
    <location>
        <begin position="312"/>
        <end position="330"/>
    </location>
</feature>
<keyword evidence="2" id="KW-1133">Transmembrane helix</keyword>
<feature type="transmembrane region" description="Helical" evidence="2">
    <location>
        <begin position="368"/>
        <end position="388"/>
    </location>
</feature>
<feature type="region of interest" description="Disordered" evidence="1">
    <location>
        <begin position="1"/>
        <end position="29"/>
    </location>
</feature>
<feature type="transmembrane region" description="Helical" evidence="2">
    <location>
        <begin position="140"/>
        <end position="158"/>
    </location>
</feature>
<feature type="transmembrane region" description="Helical" evidence="2">
    <location>
        <begin position="64"/>
        <end position="92"/>
    </location>
</feature>
<dbReference type="Pfam" id="PF02517">
    <property type="entry name" value="Rce1-like"/>
    <property type="match status" value="1"/>
</dbReference>
<dbReference type="GO" id="GO:0006508">
    <property type="term" value="P:proteolysis"/>
    <property type="evidence" value="ECO:0007669"/>
    <property type="project" value="UniProtKB-KW"/>
</dbReference>
<feature type="transmembrane region" description="Helical" evidence="2">
    <location>
        <begin position="194"/>
        <end position="214"/>
    </location>
</feature>
<keyword evidence="4" id="KW-0378">Hydrolase</keyword>
<organism evidence="4 5">
    <name type="scientific">Symmachiella dynata</name>
    <dbReference type="NCBI Taxonomy" id="2527995"/>
    <lineage>
        <taxon>Bacteria</taxon>
        <taxon>Pseudomonadati</taxon>
        <taxon>Planctomycetota</taxon>
        <taxon>Planctomycetia</taxon>
        <taxon>Planctomycetales</taxon>
        <taxon>Planctomycetaceae</taxon>
        <taxon>Symmachiella</taxon>
    </lineage>
</organism>
<sequence length="390" mass="41311">MSHTPPEGTDEPTPLVNFDPPVEETPGAAGETEAALTDQDQKVEINVAPQPTWFMRTVFPGLEAVGWMVGTLIAIFTGSIAAAIVVSVVWIVAHPNSEFSPTIIEQQVMLPALVGSQVFLIGFAALGVFVRFGTKFPRTLGLRGLSLGHLLVVLGLTLPVQFLAHAWSSLASGLLESVGITISSQEYMEQMQQVLGAGPLVIMWLLMAVCPAVGEELVFRGIIGNTLVRNWGAWWGVLATSVLFGVIHLIPIQAIAVIPLGMAMHYVYLMTKSFWAPVLLHLANNSLALLMMEATGELTAAEAESLEEPLSGGILAASLLTAACLFGILWQTRRLSGSASAVEVDDAAHIDTVTGGEGKLTSNPATPMTYLAAAVSLAGVGVLTYLMIME</sequence>
<keyword evidence="4" id="KW-0645">Protease</keyword>
<dbReference type="RefSeq" id="WP_145376030.1">
    <property type="nucleotide sequence ID" value="NZ_CP036276.1"/>
</dbReference>
<keyword evidence="2" id="KW-0812">Transmembrane</keyword>
<feature type="transmembrane region" description="Helical" evidence="2">
    <location>
        <begin position="234"/>
        <end position="262"/>
    </location>
</feature>